<feature type="transmembrane region" description="Helical" evidence="7">
    <location>
        <begin position="157"/>
        <end position="184"/>
    </location>
</feature>
<keyword evidence="3 7" id="KW-0812">Transmembrane</keyword>
<dbReference type="PANTHER" id="PTHR30625:SF17">
    <property type="entry name" value="TOLQ-RELATED"/>
    <property type="match status" value="1"/>
</dbReference>
<dbReference type="GO" id="GO:0017038">
    <property type="term" value="P:protein import"/>
    <property type="evidence" value="ECO:0007669"/>
    <property type="project" value="TreeGrafter"/>
</dbReference>
<keyword evidence="2" id="KW-1003">Cell membrane</keyword>
<dbReference type="PANTHER" id="PTHR30625">
    <property type="entry name" value="PROTEIN TOLQ"/>
    <property type="match status" value="1"/>
</dbReference>
<reference evidence="9 10" key="1">
    <citation type="submission" date="2019-07" db="EMBL/GenBank/DDBJ databases">
        <authorList>
            <person name="Huq M.A."/>
        </authorList>
    </citation>
    <scope>NUCLEOTIDE SEQUENCE [LARGE SCALE GENOMIC DNA]</scope>
    <source>
        <strain evidence="9 10">MAH-3</strain>
    </source>
</reference>
<keyword evidence="5 7" id="KW-0472">Membrane</keyword>
<name>A0A556MJR7_9FLAO</name>
<comment type="subcellular location">
    <subcellularLocation>
        <location evidence="1">Cell membrane</location>
        <topology evidence="1">Multi-pass membrane protein</topology>
    </subcellularLocation>
    <subcellularLocation>
        <location evidence="6">Membrane</location>
        <topology evidence="6">Multi-pass membrane protein</topology>
    </subcellularLocation>
</comment>
<protein>
    <submittedName>
        <fullName evidence="9">MotA/TolQ/ExbB proton channel family protein</fullName>
    </submittedName>
</protein>
<comment type="caution">
    <text evidence="9">The sequence shown here is derived from an EMBL/GenBank/DDBJ whole genome shotgun (WGS) entry which is preliminary data.</text>
</comment>
<proteinExistence type="inferred from homology"/>
<dbReference type="AlphaFoldDB" id="A0A556MJR7"/>
<sequence length="252" mass="27675">MYSFIDQMKKAAVFTLLFLATPLLSLAQIVKDSVPEAEKVAKAGEKITALEFVMKGGVFIIPIIILLFYTLYVVIERYRYIKRMSVYNSNLLNDIRMNLEKGNIQDALNTVQRDQSAYGSVVAEGIQTIGRPVSEIESNMEKVANIEIGKMEKGMGILGLIAGIAPTFGFIGTIAGVIKIFYNISISENVSIGNISGGLYEKMISSGAGLVVGIIAYSAYHILNAMIDNYTLKIQSTNLGFINIIQRPGKWQ</sequence>
<evidence type="ECO:0000259" key="8">
    <source>
        <dbReference type="Pfam" id="PF01618"/>
    </source>
</evidence>
<feature type="domain" description="MotA/TolQ/ExbB proton channel" evidence="8">
    <location>
        <begin position="119"/>
        <end position="235"/>
    </location>
</feature>
<dbReference type="InterPro" id="IPR050790">
    <property type="entry name" value="ExbB/TolQ_transport"/>
</dbReference>
<dbReference type="OrthoDB" id="4045at2"/>
<evidence type="ECO:0000256" key="7">
    <source>
        <dbReference type="SAM" id="Phobius"/>
    </source>
</evidence>
<organism evidence="9 10">
    <name type="scientific">Fluviicola chungangensis</name>
    <dbReference type="NCBI Taxonomy" id="2597671"/>
    <lineage>
        <taxon>Bacteria</taxon>
        <taxon>Pseudomonadati</taxon>
        <taxon>Bacteroidota</taxon>
        <taxon>Flavobacteriia</taxon>
        <taxon>Flavobacteriales</taxon>
        <taxon>Crocinitomicaceae</taxon>
        <taxon>Fluviicola</taxon>
    </lineage>
</organism>
<accession>A0A556MJR7</accession>
<evidence type="ECO:0000256" key="2">
    <source>
        <dbReference type="ARBA" id="ARBA00022475"/>
    </source>
</evidence>
<keyword evidence="4 7" id="KW-1133">Transmembrane helix</keyword>
<feature type="transmembrane region" description="Helical" evidence="7">
    <location>
        <begin position="204"/>
        <end position="223"/>
    </location>
</feature>
<evidence type="ECO:0000256" key="6">
    <source>
        <dbReference type="RuleBase" id="RU004057"/>
    </source>
</evidence>
<keyword evidence="6" id="KW-0653">Protein transport</keyword>
<comment type="similarity">
    <text evidence="6">Belongs to the exbB/tolQ family.</text>
</comment>
<dbReference type="GO" id="GO:0005886">
    <property type="term" value="C:plasma membrane"/>
    <property type="evidence" value="ECO:0007669"/>
    <property type="project" value="UniProtKB-SubCell"/>
</dbReference>
<evidence type="ECO:0000256" key="4">
    <source>
        <dbReference type="ARBA" id="ARBA00022989"/>
    </source>
</evidence>
<evidence type="ECO:0000313" key="10">
    <source>
        <dbReference type="Proteomes" id="UP000316008"/>
    </source>
</evidence>
<feature type="transmembrane region" description="Helical" evidence="7">
    <location>
        <begin position="56"/>
        <end position="75"/>
    </location>
</feature>
<evidence type="ECO:0000256" key="5">
    <source>
        <dbReference type="ARBA" id="ARBA00023136"/>
    </source>
</evidence>
<evidence type="ECO:0000313" key="9">
    <source>
        <dbReference type="EMBL" id="TSJ40148.1"/>
    </source>
</evidence>
<dbReference type="InterPro" id="IPR002898">
    <property type="entry name" value="MotA_ExbB_proton_chnl"/>
</dbReference>
<evidence type="ECO:0000256" key="3">
    <source>
        <dbReference type="ARBA" id="ARBA00022692"/>
    </source>
</evidence>
<dbReference type="EMBL" id="VLPL01000009">
    <property type="protein sequence ID" value="TSJ40148.1"/>
    <property type="molecule type" value="Genomic_DNA"/>
</dbReference>
<keyword evidence="10" id="KW-1185">Reference proteome</keyword>
<dbReference type="Proteomes" id="UP000316008">
    <property type="component" value="Unassembled WGS sequence"/>
</dbReference>
<evidence type="ECO:0000256" key="1">
    <source>
        <dbReference type="ARBA" id="ARBA00004651"/>
    </source>
</evidence>
<keyword evidence="6" id="KW-0813">Transport</keyword>
<gene>
    <name evidence="9" type="ORF">FO442_16245</name>
</gene>
<dbReference type="Pfam" id="PF01618">
    <property type="entry name" value="MotA_ExbB"/>
    <property type="match status" value="1"/>
</dbReference>